<dbReference type="RefSeq" id="WP_236892623.1">
    <property type="nucleotide sequence ID" value="NZ_AP024488.1"/>
</dbReference>
<dbReference type="Proteomes" id="UP001320148">
    <property type="component" value="Chromosome"/>
</dbReference>
<reference evidence="4 5" key="1">
    <citation type="submission" date="2021-02" db="EMBL/GenBank/DDBJ databases">
        <title>Complete genome of Desulfoluna sp. strain ASN36.</title>
        <authorList>
            <person name="Takahashi A."/>
            <person name="Kojima H."/>
            <person name="Fukui M."/>
        </authorList>
    </citation>
    <scope>NUCLEOTIDE SEQUENCE [LARGE SCALE GENOMIC DNA]</scope>
    <source>
        <strain evidence="4 5">ASN36</strain>
    </source>
</reference>
<feature type="chain" id="PRO_5046651223" description="BON domain-containing protein" evidence="2">
    <location>
        <begin position="22"/>
        <end position="257"/>
    </location>
</feature>
<dbReference type="PROSITE" id="PS50914">
    <property type="entry name" value="BON"/>
    <property type="match status" value="1"/>
</dbReference>
<evidence type="ECO:0000256" key="1">
    <source>
        <dbReference type="SAM" id="MobiDB-lite"/>
    </source>
</evidence>
<proteinExistence type="predicted"/>
<organism evidence="4 5">
    <name type="scientific">Desulfoluna limicola</name>
    <dbReference type="NCBI Taxonomy" id="2810562"/>
    <lineage>
        <taxon>Bacteria</taxon>
        <taxon>Pseudomonadati</taxon>
        <taxon>Thermodesulfobacteriota</taxon>
        <taxon>Desulfobacteria</taxon>
        <taxon>Desulfobacterales</taxon>
        <taxon>Desulfolunaceae</taxon>
        <taxon>Desulfoluna</taxon>
    </lineage>
</organism>
<accession>A0ABM7PGD5</accession>
<keyword evidence="2" id="KW-0732">Signal</keyword>
<evidence type="ECO:0000313" key="4">
    <source>
        <dbReference type="EMBL" id="BCS96295.1"/>
    </source>
</evidence>
<evidence type="ECO:0000256" key="2">
    <source>
        <dbReference type="SAM" id="SignalP"/>
    </source>
</evidence>
<dbReference type="InterPro" id="IPR007055">
    <property type="entry name" value="BON_dom"/>
</dbReference>
<dbReference type="Pfam" id="PF04972">
    <property type="entry name" value="BON"/>
    <property type="match status" value="1"/>
</dbReference>
<name>A0ABM7PGD5_9BACT</name>
<dbReference type="EMBL" id="AP024488">
    <property type="protein sequence ID" value="BCS96295.1"/>
    <property type="molecule type" value="Genomic_DNA"/>
</dbReference>
<feature type="signal peptide" evidence="2">
    <location>
        <begin position="1"/>
        <end position="21"/>
    </location>
</feature>
<protein>
    <recommendedName>
        <fullName evidence="3">BON domain-containing protein</fullName>
    </recommendedName>
</protein>
<feature type="compositionally biased region" description="Polar residues" evidence="1">
    <location>
        <begin position="240"/>
        <end position="251"/>
    </location>
</feature>
<evidence type="ECO:0000313" key="5">
    <source>
        <dbReference type="Proteomes" id="UP001320148"/>
    </source>
</evidence>
<gene>
    <name evidence="4" type="ORF">DSLASN_19270</name>
</gene>
<feature type="domain" description="BON" evidence="3">
    <location>
        <begin position="121"/>
        <end position="189"/>
    </location>
</feature>
<feature type="region of interest" description="Disordered" evidence="1">
    <location>
        <begin position="207"/>
        <end position="257"/>
    </location>
</feature>
<keyword evidence="5" id="KW-1185">Reference proteome</keyword>
<evidence type="ECO:0000259" key="3">
    <source>
        <dbReference type="PROSITE" id="PS50914"/>
    </source>
</evidence>
<sequence>MKRYFAATLLILLLTSCSIGSAIRSGAKTVYKTAVDERSIKHILNDKKLTALMIEKILADDVTMVLDVSAKVYYGYPFIVGQCDTLAEAERLVAIAREVTGKPPVPYILKKGDERFCSLADNLRITTELNARLIADEAIFSTNIFVKSVQCHAVLLGVVSSDKAMQVAEYHARHTPGVKKVRSFLVATGTGRSWEAVMDAIADMTMKDEEDLLEDEKKADQEPDAEVPSPDKQPEPTPELKQQTKPPTANTEPPAAR</sequence>
<dbReference type="PROSITE" id="PS51257">
    <property type="entry name" value="PROKAR_LIPOPROTEIN"/>
    <property type="match status" value="1"/>
</dbReference>